<evidence type="ECO:0000313" key="1">
    <source>
        <dbReference type="EMBL" id="SMF48275.1"/>
    </source>
</evidence>
<name>A0A1X7FA76_TRICW</name>
<dbReference type="OrthoDB" id="6465872at2"/>
<sequence length="395" mass="41664">MTEETFRWHPDRDDVYDGNVFKDTLLGDVPCSAFRKIAGKSFTMNGGSHSLTLAPVPEDIDVFMEWGEPAESWIDNPPLTRIAINSGTLKMVAGVPTSTAVAVLGLGVEDAVVQLDITGTFTVQDVNVEGSGRPVDDGPVPASTINIYPNGRFLVGKENATRVTGFAGGFDINVHDGGTMSVTAHTLDLTSGTYTIGDRAAAGPCSVELIAQPATASPGDVPVSDADGALLSDNLRISCTSASSSRLQAISMAFTATHIKAEDTASLTIGCNSIAFDESVKTDRPVVFETGTIFAVGQGSAVISFTSASGGPAPFKFTDMAREYPKGLFNFVTADGANKGKFKFLDIGSAFDFSAMIHRGLITIDGTPDNGAKTTWGWEVDPELPSRSYFTIHLK</sequence>
<dbReference type="Proteomes" id="UP000192911">
    <property type="component" value="Unassembled WGS sequence"/>
</dbReference>
<dbReference type="EMBL" id="FXAH01000008">
    <property type="protein sequence ID" value="SMF48275.1"/>
    <property type="molecule type" value="Genomic_DNA"/>
</dbReference>
<protein>
    <submittedName>
        <fullName evidence="1">Uncharacterized protein</fullName>
    </submittedName>
</protein>
<organism evidence="1 2">
    <name type="scientific">Trinickia caryophylli</name>
    <name type="common">Paraburkholderia caryophylli</name>
    <dbReference type="NCBI Taxonomy" id="28094"/>
    <lineage>
        <taxon>Bacteria</taxon>
        <taxon>Pseudomonadati</taxon>
        <taxon>Pseudomonadota</taxon>
        <taxon>Betaproteobacteria</taxon>
        <taxon>Burkholderiales</taxon>
        <taxon>Burkholderiaceae</taxon>
        <taxon>Trinickia</taxon>
    </lineage>
</organism>
<accession>A0A1X7FA76</accession>
<dbReference type="AlphaFoldDB" id="A0A1X7FA76"/>
<gene>
    <name evidence="1" type="ORF">SAMN06295900_10841</name>
</gene>
<dbReference type="RefSeq" id="WP_139831169.1">
    <property type="nucleotide sequence ID" value="NZ_BSQD01000010.1"/>
</dbReference>
<evidence type="ECO:0000313" key="2">
    <source>
        <dbReference type="Proteomes" id="UP000192911"/>
    </source>
</evidence>
<dbReference type="GeneID" id="95550205"/>
<proteinExistence type="predicted"/>
<keyword evidence="2" id="KW-1185">Reference proteome</keyword>
<reference evidence="2" key="1">
    <citation type="submission" date="2017-04" db="EMBL/GenBank/DDBJ databases">
        <authorList>
            <person name="Varghese N."/>
            <person name="Submissions S."/>
        </authorList>
    </citation>
    <scope>NUCLEOTIDE SEQUENCE [LARGE SCALE GENOMIC DNA]</scope>
    <source>
        <strain evidence="2">Ballard 720</strain>
    </source>
</reference>